<evidence type="ECO:0000256" key="1">
    <source>
        <dbReference type="SAM" id="SignalP"/>
    </source>
</evidence>
<reference evidence="2" key="1">
    <citation type="journal article" date="2021" name="PeerJ">
        <title>Extensive microbial diversity within the chicken gut microbiome revealed by metagenomics and culture.</title>
        <authorList>
            <person name="Gilroy R."/>
            <person name="Ravi A."/>
            <person name="Getino M."/>
            <person name="Pursley I."/>
            <person name="Horton D.L."/>
            <person name="Alikhan N.F."/>
            <person name="Baker D."/>
            <person name="Gharbi K."/>
            <person name="Hall N."/>
            <person name="Watson M."/>
            <person name="Adriaenssens E.M."/>
            <person name="Foster-Nyarko E."/>
            <person name="Jarju S."/>
            <person name="Secka A."/>
            <person name="Antonio M."/>
            <person name="Oren A."/>
            <person name="Chaudhuri R.R."/>
            <person name="La Ragione R."/>
            <person name="Hildebrand F."/>
            <person name="Pallen M.J."/>
        </authorList>
    </citation>
    <scope>NUCLEOTIDE SEQUENCE</scope>
    <source>
        <strain evidence="2">ChiHjej12B11-16260</strain>
    </source>
</reference>
<evidence type="ECO:0000313" key="3">
    <source>
        <dbReference type="Proteomes" id="UP000824246"/>
    </source>
</evidence>
<keyword evidence="1" id="KW-0732">Signal</keyword>
<sequence length="64" mass="7135">MKKLQLFILPVGILCLASCNHSANSPEMMALQQTNDSLVQANAEMRNGYEEMISFIADIESDMQ</sequence>
<feature type="chain" id="PRO_5038985296" evidence="1">
    <location>
        <begin position="24"/>
        <end position="64"/>
    </location>
</feature>
<dbReference type="AlphaFoldDB" id="A0A9D2AQL1"/>
<evidence type="ECO:0000313" key="2">
    <source>
        <dbReference type="EMBL" id="HIX45446.1"/>
    </source>
</evidence>
<reference evidence="2" key="2">
    <citation type="submission" date="2021-04" db="EMBL/GenBank/DDBJ databases">
        <authorList>
            <person name="Gilroy R."/>
        </authorList>
    </citation>
    <scope>NUCLEOTIDE SEQUENCE</scope>
    <source>
        <strain evidence="2">ChiHjej12B11-16260</strain>
    </source>
</reference>
<proteinExistence type="predicted"/>
<organism evidence="2 3">
    <name type="scientific">Candidatus Barnesiella excrementipullorum</name>
    <dbReference type="NCBI Taxonomy" id="2838479"/>
    <lineage>
        <taxon>Bacteria</taxon>
        <taxon>Pseudomonadati</taxon>
        <taxon>Bacteroidota</taxon>
        <taxon>Bacteroidia</taxon>
        <taxon>Bacteroidales</taxon>
        <taxon>Barnesiellaceae</taxon>
        <taxon>Barnesiella</taxon>
    </lineage>
</organism>
<accession>A0A9D2AQL1</accession>
<comment type="caution">
    <text evidence="2">The sequence shown here is derived from an EMBL/GenBank/DDBJ whole genome shotgun (WGS) entry which is preliminary data.</text>
</comment>
<name>A0A9D2AQL1_9BACT</name>
<gene>
    <name evidence="2" type="ORF">H9982_04430</name>
</gene>
<dbReference type="EMBL" id="DXFB01000121">
    <property type="protein sequence ID" value="HIX45446.1"/>
    <property type="molecule type" value="Genomic_DNA"/>
</dbReference>
<feature type="non-terminal residue" evidence="2">
    <location>
        <position position="64"/>
    </location>
</feature>
<protein>
    <submittedName>
        <fullName evidence="2">Uncharacterized protein</fullName>
    </submittedName>
</protein>
<dbReference type="Proteomes" id="UP000824246">
    <property type="component" value="Unassembled WGS sequence"/>
</dbReference>
<feature type="signal peptide" evidence="1">
    <location>
        <begin position="1"/>
        <end position="23"/>
    </location>
</feature>